<feature type="region of interest" description="Disordered" evidence="1">
    <location>
        <begin position="39"/>
        <end position="59"/>
    </location>
</feature>
<evidence type="ECO:0000313" key="4">
    <source>
        <dbReference type="Proteomes" id="UP001293718"/>
    </source>
</evidence>
<feature type="signal peptide" evidence="2">
    <location>
        <begin position="1"/>
        <end position="34"/>
    </location>
</feature>
<evidence type="ECO:0000313" key="3">
    <source>
        <dbReference type="EMBL" id="MDZ5461441.1"/>
    </source>
</evidence>
<protein>
    <recommendedName>
        <fullName evidence="5">Carboxypeptidase regulatory-like domain-containing protein</fullName>
    </recommendedName>
</protein>
<keyword evidence="4" id="KW-1185">Reference proteome</keyword>
<proteinExistence type="predicted"/>
<dbReference type="EMBL" id="JAXOJX010000115">
    <property type="protein sequence ID" value="MDZ5461441.1"/>
    <property type="molecule type" value="Genomic_DNA"/>
</dbReference>
<feature type="non-terminal residue" evidence="3">
    <location>
        <position position="659"/>
    </location>
</feature>
<dbReference type="PROSITE" id="PS51257">
    <property type="entry name" value="PROKAR_LIPOPROTEIN"/>
    <property type="match status" value="1"/>
</dbReference>
<gene>
    <name evidence="3" type="ORF">SM757_33180</name>
</gene>
<keyword evidence="2" id="KW-0732">Signal</keyword>
<reference evidence="3 4" key="1">
    <citation type="submission" date="2023-11" db="EMBL/GenBank/DDBJ databases">
        <title>Draft genome of Azohydromonas lata strain H1 (DSM1123), a polyhydroxyalkanoate producer.</title>
        <authorList>
            <person name="Traversa D."/>
            <person name="D'Addabbo P."/>
            <person name="Pazzani C."/>
            <person name="Manzari C."/>
            <person name="Chiara M."/>
            <person name="Scrascia M."/>
        </authorList>
    </citation>
    <scope>NUCLEOTIDE SEQUENCE [LARGE SCALE GENOMIC DNA]</scope>
    <source>
        <strain evidence="3 4">H1</strain>
    </source>
</reference>
<feature type="compositionally biased region" description="Pro residues" evidence="1">
    <location>
        <begin position="44"/>
        <end position="54"/>
    </location>
</feature>
<organism evidence="3 4">
    <name type="scientific">Azohydromonas lata</name>
    <dbReference type="NCBI Taxonomy" id="45677"/>
    <lineage>
        <taxon>Bacteria</taxon>
        <taxon>Pseudomonadati</taxon>
        <taxon>Pseudomonadota</taxon>
        <taxon>Betaproteobacteria</taxon>
        <taxon>Burkholderiales</taxon>
        <taxon>Sphaerotilaceae</taxon>
        <taxon>Azohydromonas</taxon>
    </lineage>
</organism>
<sequence>MKAQAHTVHLMYARHSLRATALACAAAAALVASGCGGDGGDTPTPTPTPTPAPAPTSRTLSGAVAVGAPMSDGRLRVLDADGNVVASDVTVAEDGSYPAVTLTGNGPWRLEACGHAGVEYRCLYAVAAAPGTAQVTPLTSAAVLLAGQARPEALMNGAAATLTGASLAQAQAQLHTSLGALLTANGLSTDFDFTAGALAAGSRSGYDGLLDALGVNLGQDGRPFVQFTQRLGGGNLFLDADGTRIGALSADATAASLDLPGLQAMVSRFSAALAGAAACAQPATGLRSIVADTATLRMEGNAASGGDDVAAALCAMFGHGDSGHAVWGATLQSPALQDCDLSGAAPVCGISMVLRDTQGQLHDVGDGMAVTRQGGAWRLMGSRWPMELHASAEAQRTVRIDGTTPAVQFDRALSFEIEAVPGLACAKVEQPTNFGGPVTVAYYKRHPGATQQRSLSLWTTGGMSATVSLDPATGTTRQADDAWVLLPADTAGDATIRNFFHGGRNVTISLYADEACTTPFSMGGRSSFRLPVVGVPPIWSSMETQPWAELDAAGKAALRALSLAGNGSGSISAAWTFPNGPQGMSQIFACSRRATCGQGGDGRLGEADLDVRARSATLALRNQGAAIAADSSKLLGVFGRNGDGVNLQTNYTSCPATPA</sequence>
<evidence type="ECO:0000256" key="1">
    <source>
        <dbReference type="SAM" id="MobiDB-lite"/>
    </source>
</evidence>
<name>A0ABU5IRB6_9BURK</name>
<feature type="chain" id="PRO_5045608320" description="Carboxypeptidase regulatory-like domain-containing protein" evidence="2">
    <location>
        <begin position="35"/>
        <end position="659"/>
    </location>
</feature>
<evidence type="ECO:0008006" key="5">
    <source>
        <dbReference type="Google" id="ProtNLM"/>
    </source>
</evidence>
<comment type="caution">
    <text evidence="3">The sequence shown here is derived from an EMBL/GenBank/DDBJ whole genome shotgun (WGS) entry which is preliminary data.</text>
</comment>
<evidence type="ECO:0000256" key="2">
    <source>
        <dbReference type="SAM" id="SignalP"/>
    </source>
</evidence>
<dbReference type="Proteomes" id="UP001293718">
    <property type="component" value="Unassembled WGS sequence"/>
</dbReference>
<accession>A0ABU5IRB6</accession>